<sequence length="60" mass="6883">MHRSNNDTPRESSRPNVEHDTLEEAAAVINENRELWERIADSDLALSRPVKRALEAIDDE</sequence>
<evidence type="ECO:0000256" key="1">
    <source>
        <dbReference type="SAM" id="MobiDB-lite"/>
    </source>
</evidence>
<protein>
    <submittedName>
        <fullName evidence="2">Uncharacterized protein</fullName>
    </submittedName>
</protein>
<reference evidence="2 3" key="1">
    <citation type="journal article" date="2019" name="Int. J. Syst. Evol. Microbiol.">
        <title>The Global Catalogue of Microorganisms (GCM) 10K type strain sequencing project: providing services to taxonomists for standard genome sequencing and annotation.</title>
        <authorList>
            <consortium name="The Broad Institute Genomics Platform"/>
            <consortium name="The Broad Institute Genome Sequencing Center for Infectious Disease"/>
            <person name="Wu L."/>
            <person name="Ma J."/>
        </authorList>
    </citation>
    <scope>NUCLEOTIDE SEQUENCE [LARGE SCALE GENOMIC DNA]</scope>
    <source>
        <strain evidence="2 3">JCM 16331</strain>
    </source>
</reference>
<keyword evidence="3" id="KW-1185">Reference proteome</keyword>
<dbReference type="EMBL" id="BMOQ01000015">
    <property type="protein sequence ID" value="GGN26965.1"/>
    <property type="molecule type" value="Genomic_DNA"/>
</dbReference>
<name>A0A830GH00_9EURY</name>
<comment type="caution">
    <text evidence="2">The sequence shown here is derived from an EMBL/GenBank/DDBJ whole genome shotgun (WGS) entry which is preliminary data.</text>
</comment>
<proteinExistence type="predicted"/>
<evidence type="ECO:0000313" key="3">
    <source>
        <dbReference type="Proteomes" id="UP000608850"/>
    </source>
</evidence>
<dbReference type="RefSeq" id="WP_188880203.1">
    <property type="nucleotide sequence ID" value="NZ_BMOQ01000015.1"/>
</dbReference>
<dbReference type="AlphaFoldDB" id="A0A830GH00"/>
<evidence type="ECO:0000313" key="2">
    <source>
        <dbReference type="EMBL" id="GGN26965.1"/>
    </source>
</evidence>
<gene>
    <name evidence="2" type="ORF">GCM10009021_31840</name>
</gene>
<organism evidence="2 3">
    <name type="scientific">Halarchaeum nitratireducens</name>
    <dbReference type="NCBI Taxonomy" id="489913"/>
    <lineage>
        <taxon>Archaea</taxon>
        <taxon>Methanobacteriati</taxon>
        <taxon>Methanobacteriota</taxon>
        <taxon>Stenosarchaea group</taxon>
        <taxon>Halobacteria</taxon>
        <taxon>Halobacteriales</taxon>
        <taxon>Halobacteriaceae</taxon>
    </lineage>
</organism>
<dbReference type="Proteomes" id="UP000608850">
    <property type="component" value="Unassembled WGS sequence"/>
</dbReference>
<feature type="region of interest" description="Disordered" evidence="1">
    <location>
        <begin position="1"/>
        <end position="21"/>
    </location>
</feature>
<dbReference type="OrthoDB" id="380079at2157"/>
<accession>A0A830GH00</accession>